<dbReference type="AlphaFoldDB" id="A0A3M6UH03"/>
<evidence type="ECO:0000313" key="2">
    <source>
        <dbReference type="Proteomes" id="UP000275408"/>
    </source>
</evidence>
<dbReference type="Proteomes" id="UP000275408">
    <property type="component" value="Unassembled WGS sequence"/>
</dbReference>
<proteinExistence type="predicted"/>
<organism evidence="1 2">
    <name type="scientific">Pocillopora damicornis</name>
    <name type="common">Cauliflower coral</name>
    <name type="synonym">Millepora damicornis</name>
    <dbReference type="NCBI Taxonomy" id="46731"/>
    <lineage>
        <taxon>Eukaryota</taxon>
        <taxon>Metazoa</taxon>
        <taxon>Cnidaria</taxon>
        <taxon>Anthozoa</taxon>
        <taxon>Hexacorallia</taxon>
        <taxon>Scleractinia</taxon>
        <taxon>Astrocoeniina</taxon>
        <taxon>Pocilloporidae</taxon>
        <taxon>Pocillopora</taxon>
    </lineage>
</organism>
<feature type="non-terminal residue" evidence="1">
    <location>
        <position position="1"/>
    </location>
</feature>
<comment type="caution">
    <text evidence="1">The sequence shown here is derived from an EMBL/GenBank/DDBJ whole genome shotgun (WGS) entry which is preliminary data.</text>
</comment>
<reference evidence="1 2" key="1">
    <citation type="journal article" date="2018" name="Sci. Rep.">
        <title>Comparative analysis of the Pocillopora damicornis genome highlights role of immune system in coral evolution.</title>
        <authorList>
            <person name="Cunning R."/>
            <person name="Bay R.A."/>
            <person name="Gillette P."/>
            <person name="Baker A.C."/>
            <person name="Traylor-Knowles N."/>
        </authorList>
    </citation>
    <scope>NUCLEOTIDE SEQUENCE [LARGE SCALE GENOMIC DNA]</scope>
    <source>
        <strain evidence="1">RSMAS</strain>
        <tissue evidence="1">Whole animal</tissue>
    </source>
</reference>
<sequence>VWDSLGSILAERLQELHYRCARVIMRYENEAGLTELGLRHLGLSLLSKRRIHIKAGQMNLSSANNYHLRIADNNLAVPWSKTEFLKESFSYNGAKI</sequence>
<dbReference type="EMBL" id="RCHS01001556">
    <property type="protein sequence ID" value="RMX52935.1"/>
    <property type="molecule type" value="Genomic_DNA"/>
</dbReference>
<accession>A0A3M6UH03</accession>
<keyword evidence="2" id="KW-1185">Reference proteome</keyword>
<protein>
    <submittedName>
        <fullName evidence="1">Uncharacterized protein</fullName>
    </submittedName>
</protein>
<evidence type="ECO:0000313" key="1">
    <source>
        <dbReference type="EMBL" id="RMX52935.1"/>
    </source>
</evidence>
<gene>
    <name evidence="1" type="ORF">pdam_00010959</name>
</gene>
<name>A0A3M6UH03_POCDA</name>